<dbReference type="GO" id="GO:0006633">
    <property type="term" value="P:fatty acid biosynthetic process"/>
    <property type="evidence" value="ECO:0007669"/>
    <property type="project" value="InterPro"/>
</dbReference>
<keyword evidence="6" id="KW-1185">Reference proteome</keyword>
<evidence type="ECO:0000256" key="1">
    <source>
        <dbReference type="ARBA" id="ARBA00022679"/>
    </source>
</evidence>
<evidence type="ECO:0000256" key="2">
    <source>
        <dbReference type="ARBA" id="ARBA00023315"/>
    </source>
</evidence>
<dbReference type="Pfam" id="PF08541">
    <property type="entry name" value="ACP_syn_III_C"/>
    <property type="match status" value="1"/>
</dbReference>
<dbReference type="InterPro" id="IPR013747">
    <property type="entry name" value="ACP_syn_III_C"/>
</dbReference>
<dbReference type="CDD" id="cd00830">
    <property type="entry name" value="KAS_III"/>
    <property type="match status" value="1"/>
</dbReference>
<proteinExistence type="predicted"/>
<keyword evidence="2" id="KW-0012">Acyltransferase</keyword>
<sequence>MLKGVSMKELAIYHPTHQLDNEHFIQHFEKQDKDIVGLLEKIGSKVRYQIKGTEENSLTMAIEAAREVLTKAQVAVEDIDMIVFISMTPERLSPTNALMIHEALAGKEDTLCYDLNANCIGMFIGVEQITRTLVTSNNKRALVIGSDFYSLIMNPENPVTYPTFGEAAVALILEKDHSDSELIDVVYQSNTNFTEEIVYPPKGLAKTVREKEDASYMYWGNFDGIDSVKFAIDSIPKMLAKHQLTTNDIGAYCFSQLSKRNINLIKEALNLPADKVSYVGDRYGYTGNNSPFLALYEDIQAGKIKRGDYIMFWTLGSGYQAGTMLWRY</sequence>
<dbReference type="GO" id="GO:0004315">
    <property type="term" value="F:3-oxoacyl-[acyl-carrier-protein] synthase activity"/>
    <property type="evidence" value="ECO:0007669"/>
    <property type="project" value="InterPro"/>
</dbReference>
<feature type="domain" description="Beta-ketoacyl-[acyl-carrier-protein] synthase III C-terminal" evidence="3">
    <location>
        <begin position="239"/>
        <end position="328"/>
    </location>
</feature>
<dbReference type="InterPro" id="IPR016039">
    <property type="entry name" value="Thiolase-like"/>
</dbReference>
<name>A0A917G7L8_9BACI</name>
<dbReference type="EMBL" id="BMJT01000006">
    <property type="protein sequence ID" value="GGG26355.1"/>
    <property type="molecule type" value="Genomic_DNA"/>
</dbReference>
<dbReference type="Gene3D" id="3.40.47.10">
    <property type="match status" value="1"/>
</dbReference>
<evidence type="ECO:0000259" key="4">
    <source>
        <dbReference type="Pfam" id="PF08545"/>
    </source>
</evidence>
<dbReference type="AlphaFoldDB" id="A0A917G7L8"/>
<gene>
    <name evidence="5" type="ORF">GCM10007425_21180</name>
</gene>
<reference evidence="5" key="1">
    <citation type="journal article" date="2014" name="Int. J. Syst. Evol. Microbiol.">
        <title>Complete genome sequence of Corynebacterium casei LMG S-19264T (=DSM 44701T), isolated from a smear-ripened cheese.</title>
        <authorList>
            <consortium name="US DOE Joint Genome Institute (JGI-PGF)"/>
            <person name="Walter F."/>
            <person name="Albersmeier A."/>
            <person name="Kalinowski J."/>
            <person name="Ruckert C."/>
        </authorList>
    </citation>
    <scope>NUCLEOTIDE SEQUENCE</scope>
    <source>
        <strain evidence="5">CGMCC 1.15760</strain>
    </source>
</reference>
<evidence type="ECO:0000259" key="3">
    <source>
        <dbReference type="Pfam" id="PF08541"/>
    </source>
</evidence>
<evidence type="ECO:0000313" key="5">
    <source>
        <dbReference type="EMBL" id="GGG26355.1"/>
    </source>
</evidence>
<reference evidence="5" key="2">
    <citation type="submission" date="2020-09" db="EMBL/GenBank/DDBJ databases">
        <authorList>
            <person name="Sun Q."/>
            <person name="Zhou Y."/>
        </authorList>
    </citation>
    <scope>NUCLEOTIDE SEQUENCE</scope>
    <source>
        <strain evidence="5">CGMCC 1.15760</strain>
    </source>
</reference>
<feature type="domain" description="Beta-ketoacyl-[acyl-carrier-protein] synthase III N-terminal" evidence="4">
    <location>
        <begin position="113"/>
        <end position="190"/>
    </location>
</feature>
<dbReference type="Proteomes" id="UP000616608">
    <property type="component" value="Unassembled WGS sequence"/>
</dbReference>
<dbReference type="SUPFAM" id="SSF53901">
    <property type="entry name" value="Thiolase-like"/>
    <property type="match status" value="1"/>
</dbReference>
<keyword evidence="1" id="KW-0808">Transferase</keyword>
<dbReference type="PANTHER" id="PTHR34069:SF2">
    <property type="entry name" value="BETA-KETOACYL-[ACYL-CARRIER-PROTEIN] SYNTHASE III"/>
    <property type="match status" value="1"/>
</dbReference>
<organism evidence="5 6">
    <name type="scientific">Lysinibacillus alkalisoli</name>
    <dbReference type="NCBI Taxonomy" id="1911548"/>
    <lineage>
        <taxon>Bacteria</taxon>
        <taxon>Bacillati</taxon>
        <taxon>Bacillota</taxon>
        <taxon>Bacilli</taxon>
        <taxon>Bacillales</taxon>
        <taxon>Bacillaceae</taxon>
        <taxon>Lysinibacillus</taxon>
    </lineage>
</organism>
<dbReference type="RefSeq" id="WP_188615025.1">
    <property type="nucleotide sequence ID" value="NZ_BMJT01000006.1"/>
</dbReference>
<dbReference type="PANTHER" id="PTHR34069">
    <property type="entry name" value="3-OXOACYL-[ACYL-CARRIER-PROTEIN] SYNTHASE 3"/>
    <property type="match status" value="1"/>
</dbReference>
<comment type="caution">
    <text evidence="5">The sequence shown here is derived from an EMBL/GenBank/DDBJ whole genome shotgun (WGS) entry which is preliminary data.</text>
</comment>
<evidence type="ECO:0000313" key="6">
    <source>
        <dbReference type="Proteomes" id="UP000616608"/>
    </source>
</evidence>
<dbReference type="InterPro" id="IPR013751">
    <property type="entry name" value="ACP_syn_III_N"/>
</dbReference>
<protein>
    <submittedName>
        <fullName evidence="5">3-oxoacyl-ACP synthase</fullName>
    </submittedName>
</protein>
<accession>A0A917G7L8</accession>
<dbReference type="GO" id="GO:0044550">
    <property type="term" value="P:secondary metabolite biosynthetic process"/>
    <property type="evidence" value="ECO:0007669"/>
    <property type="project" value="TreeGrafter"/>
</dbReference>
<dbReference type="Pfam" id="PF08545">
    <property type="entry name" value="ACP_syn_III"/>
    <property type="match status" value="1"/>
</dbReference>